<proteinExistence type="predicted"/>
<comment type="caution">
    <text evidence="1">The sequence shown here is derived from an EMBL/GenBank/DDBJ whole genome shotgun (WGS) entry which is preliminary data.</text>
</comment>
<dbReference type="Pfam" id="PF24704">
    <property type="entry name" value="DUF7667"/>
    <property type="match status" value="1"/>
</dbReference>
<gene>
    <name evidence="1" type="ORF">PJ311_18270</name>
</gene>
<dbReference type="RefSeq" id="WP_172292414.1">
    <property type="nucleotide sequence ID" value="NZ_JAQFWW010000004.1"/>
</dbReference>
<keyword evidence="2" id="KW-1185">Reference proteome</keyword>
<accession>A0ABT4X864</accession>
<sequence length="78" mass="9192">MWGVHQRLAELWNIQSNQRALTEEEMSEFKICLDANMHKCRKVAALKNLSLLASMTNDNDWQHELCNQIEELYADFHS</sequence>
<protein>
    <submittedName>
        <fullName evidence="1">Uncharacterized protein</fullName>
    </submittedName>
</protein>
<organism evidence="1 2">
    <name type="scientific">Bacillus changyiensis</name>
    <dbReference type="NCBI Taxonomy" id="3004103"/>
    <lineage>
        <taxon>Bacteria</taxon>
        <taxon>Bacillati</taxon>
        <taxon>Bacillota</taxon>
        <taxon>Bacilli</taxon>
        <taxon>Bacillales</taxon>
        <taxon>Bacillaceae</taxon>
        <taxon>Bacillus</taxon>
    </lineage>
</organism>
<name>A0ABT4X864_9BACI</name>
<evidence type="ECO:0000313" key="1">
    <source>
        <dbReference type="EMBL" id="MDA7028487.1"/>
    </source>
</evidence>
<dbReference type="Proteomes" id="UP001211894">
    <property type="component" value="Unassembled WGS sequence"/>
</dbReference>
<reference evidence="1 2" key="1">
    <citation type="submission" date="2023-01" db="EMBL/GenBank/DDBJ databases">
        <title>Bacillus changyiensis sp. nov., isolated from a coastal deposit.</title>
        <authorList>
            <person name="Xiao G."/>
            <person name="Lai Q."/>
            <person name="Hu Z."/>
            <person name="Shao Z."/>
        </authorList>
    </citation>
    <scope>NUCLEOTIDE SEQUENCE [LARGE SCALE GENOMIC DNA]</scope>
    <source>
        <strain evidence="1 2">CLL-7-23</strain>
    </source>
</reference>
<dbReference type="InterPro" id="IPR056084">
    <property type="entry name" value="DUF7667"/>
</dbReference>
<evidence type="ECO:0000313" key="2">
    <source>
        <dbReference type="Proteomes" id="UP001211894"/>
    </source>
</evidence>
<dbReference type="EMBL" id="JAQKAB010000018">
    <property type="protein sequence ID" value="MDA7028487.1"/>
    <property type="molecule type" value="Genomic_DNA"/>
</dbReference>